<evidence type="ECO:0000256" key="1">
    <source>
        <dbReference type="SAM" id="Phobius"/>
    </source>
</evidence>
<dbReference type="Proteomes" id="UP001174208">
    <property type="component" value="Unassembled WGS sequence"/>
</dbReference>
<comment type="caution">
    <text evidence="2">The sequence shown here is derived from an EMBL/GenBank/DDBJ whole genome shotgun (WGS) entry which is preliminary data.</text>
</comment>
<reference evidence="2" key="1">
    <citation type="submission" date="2023-06" db="EMBL/GenBank/DDBJ databases">
        <title>MT1 and MT2 Draft Genomes of Novel Species.</title>
        <authorList>
            <person name="Venkateswaran K."/>
        </authorList>
    </citation>
    <scope>NUCLEOTIDE SEQUENCE</scope>
    <source>
        <strain evidence="2">F6_8S_P_1B</strain>
    </source>
</reference>
<dbReference type="EMBL" id="JAROCF010000001">
    <property type="protein sequence ID" value="MDN4613806.1"/>
    <property type="molecule type" value="Genomic_DNA"/>
</dbReference>
<name>A0ABT8K8L7_9MICO</name>
<dbReference type="Pfam" id="PF07077">
    <property type="entry name" value="DUF1345"/>
    <property type="match status" value="1"/>
</dbReference>
<sequence>MAGRLLSARRTLICVAIGIVTGTVAALVIDPRIGPLVGWCTAGIIDLVWVWRICWPKDSAGTERLAREESTTHITDDVIVAACLVSIAAVVASVVQSSNRSTDLASIALVILGMLGTIVAWALVNTVYAFKYARMYYVDHHGSGFDFNQESPPTYSDFAYLAFTIGMSYGVSEVEPNAVGTRRKALMHALLSYFFGTVLIAVAINIVTSLGGQG</sequence>
<dbReference type="RefSeq" id="WP_301210218.1">
    <property type="nucleotide sequence ID" value="NZ_JAROCF010000001.1"/>
</dbReference>
<accession>A0ABT8K8L7</accession>
<feature type="transmembrane region" description="Helical" evidence="1">
    <location>
        <begin position="12"/>
        <end position="30"/>
    </location>
</feature>
<evidence type="ECO:0000313" key="3">
    <source>
        <dbReference type="Proteomes" id="UP001174208"/>
    </source>
</evidence>
<feature type="transmembrane region" description="Helical" evidence="1">
    <location>
        <begin position="36"/>
        <end position="54"/>
    </location>
</feature>
<gene>
    <name evidence="2" type="ORF">P5G50_05010</name>
</gene>
<organism evidence="2 3">
    <name type="scientific">Leifsonia williamsii</name>
    <dbReference type="NCBI Taxonomy" id="3035919"/>
    <lineage>
        <taxon>Bacteria</taxon>
        <taxon>Bacillati</taxon>
        <taxon>Actinomycetota</taxon>
        <taxon>Actinomycetes</taxon>
        <taxon>Micrococcales</taxon>
        <taxon>Microbacteriaceae</taxon>
        <taxon>Leifsonia</taxon>
    </lineage>
</organism>
<proteinExistence type="predicted"/>
<keyword evidence="1" id="KW-0472">Membrane</keyword>
<feature type="transmembrane region" description="Helical" evidence="1">
    <location>
        <begin position="190"/>
        <end position="211"/>
    </location>
</feature>
<protein>
    <submittedName>
        <fullName evidence="2">DUF1345 domain-containing protein</fullName>
    </submittedName>
</protein>
<keyword evidence="3" id="KW-1185">Reference proteome</keyword>
<feature type="transmembrane region" description="Helical" evidence="1">
    <location>
        <begin position="107"/>
        <end position="130"/>
    </location>
</feature>
<keyword evidence="1" id="KW-0812">Transmembrane</keyword>
<feature type="transmembrane region" description="Helical" evidence="1">
    <location>
        <begin position="74"/>
        <end position="95"/>
    </location>
</feature>
<dbReference type="InterPro" id="IPR009781">
    <property type="entry name" value="DUF1345"/>
</dbReference>
<evidence type="ECO:0000313" key="2">
    <source>
        <dbReference type="EMBL" id="MDN4613806.1"/>
    </source>
</evidence>
<keyword evidence="1" id="KW-1133">Transmembrane helix</keyword>